<evidence type="ECO:0008006" key="4">
    <source>
        <dbReference type="Google" id="ProtNLM"/>
    </source>
</evidence>
<feature type="compositionally biased region" description="Low complexity" evidence="1">
    <location>
        <begin position="269"/>
        <end position="280"/>
    </location>
</feature>
<protein>
    <recommendedName>
        <fullName evidence="4">Right handed beta helix domain-containing protein</fullName>
    </recommendedName>
</protein>
<dbReference type="AlphaFoldDB" id="L9WJT1"/>
<dbReference type="InterPro" id="IPR011050">
    <property type="entry name" value="Pectin_lyase_fold/virulence"/>
</dbReference>
<dbReference type="OrthoDB" id="202667at2157"/>
<dbReference type="EMBL" id="AOHZ01000110">
    <property type="protein sequence ID" value="ELY48608.1"/>
    <property type="molecule type" value="Genomic_DNA"/>
</dbReference>
<accession>L9WJT1</accession>
<evidence type="ECO:0000313" key="2">
    <source>
        <dbReference type="EMBL" id="ELY48608.1"/>
    </source>
</evidence>
<evidence type="ECO:0000256" key="1">
    <source>
        <dbReference type="SAM" id="MobiDB-lite"/>
    </source>
</evidence>
<gene>
    <name evidence="2" type="ORF">C493_21856</name>
</gene>
<evidence type="ECO:0000313" key="3">
    <source>
        <dbReference type="Proteomes" id="UP000011602"/>
    </source>
</evidence>
<name>L9WJT1_9EURY</name>
<proteinExistence type="predicted"/>
<keyword evidence="3" id="KW-1185">Reference proteome</keyword>
<comment type="caution">
    <text evidence="2">The sequence shown here is derived from an EMBL/GenBank/DDBJ whole genome shotgun (WGS) entry which is preliminary data.</text>
</comment>
<feature type="region of interest" description="Disordered" evidence="1">
    <location>
        <begin position="240"/>
        <end position="286"/>
    </location>
</feature>
<dbReference type="eggNOG" id="arCOG10187">
    <property type="taxonomic scope" value="Archaea"/>
</dbReference>
<reference evidence="2 3" key="1">
    <citation type="journal article" date="2014" name="PLoS Genet.">
        <title>Phylogenetically driven sequencing of extremely halophilic archaea reveals strategies for static and dynamic osmo-response.</title>
        <authorList>
            <person name="Becker E.A."/>
            <person name="Seitzer P.M."/>
            <person name="Tritt A."/>
            <person name="Larsen D."/>
            <person name="Krusor M."/>
            <person name="Yao A.I."/>
            <person name="Wu D."/>
            <person name="Madern D."/>
            <person name="Eisen J.A."/>
            <person name="Darling A.E."/>
            <person name="Facciotti M.T."/>
        </authorList>
    </citation>
    <scope>NUCLEOTIDE SEQUENCE [LARGE SCALE GENOMIC DNA]</scope>
    <source>
        <strain evidence="2 3">JCM 12255</strain>
    </source>
</reference>
<dbReference type="SUPFAM" id="SSF51126">
    <property type="entry name" value="Pectin lyase-like"/>
    <property type="match status" value="1"/>
</dbReference>
<organism evidence="2 3">
    <name type="scientific">Natronolimnohabitans innermongolicus JCM 12255</name>
    <dbReference type="NCBI Taxonomy" id="1227499"/>
    <lineage>
        <taxon>Archaea</taxon>
        <taxon>Methanobacteriati</taxon>
        <taxon>Methanobacteriota</taxon>
        <taxon>Stenosarchaea group</taxon>
        <taxon>Halobacteria</taxon>
        <taxon>Halobacteriales</taxon>
        <taxon>Natrialbaceae</taxon>
        <taxon>Natronolimnohabitans</taxon>
    </lineage>
</organism>
<sequence length="286" mass="29195">MRSIAGAAAAITGGAAVGTASADDDYEVIEATGQTITIGEGETLENKLVDLTDGGSLTLLVEGGDSTIRNVGFDGLYRGSEFQLSIAAPSGDVLIENLYLGDGATKEGEGFVHGPGAVFYHNDAACDVTFRYCNVQGYPNNGFYCSNTASGGSVMFENCYAKNNGVATYRCGGANDAIRNSVAYNDDTDYGPGYGGYTETNGRPVWSSGLITIEDSDFAGGDYPHALVSHQGGTIEFDSGAVSGGMEGSVQTGDVGDDPDLSIPDGVPTTAEEAASGAATDGVDTN</sequence>
<dbReference type="PATRIC" id="fig|1227499.3.peg.4485"/>
<dbReference type="Proteomes" id="UP000011602">
    <property type="component" value="Unassembled WGS sequence"/>
</dbReference>